<comment type="caution">
    <text evidence="2">The sequence shown here is derived from an EMBL/GenBank/DDBJ whole genome shotgun (WGS) entry which is preliminary data.</text>
</comment>
<sequence>MQFTITTIVTLLAAAASAAPGTFTARQSGGTFTELATFSDNSCQDNRRTGTVNLVDASGCQNLPAGIFSAKVDIDVPAGCNIQFFFGSGCTSVNTIVLPRDITSHQCFQFGSGRQVGSYIASGTCALS</sequence>
<protein>
    <submittedName>
        <fullName evidence="2">Uncharacterized protein</fullName>
    </submittedName>
</protein>
<keyword evidence="3" id="KW-1185">Reference proteome</keyword>
<evidence type="ECO:0000313" key="2">
    <source>
        <dbReference type="EMBL" id="KAH7123738.1"/>
    </source>
</evidence>
<dbReference type="OrthoDB" id="3760594at2759"/>
<dbReference type="AlphaFoldDB" id="A0A9P9IIU6"/>
<name>A0A9P9IIU6_9PLEO</name>
<dbReference type="Proteomes" id="UP000700596">
    <property type="component" value="Unassembled WGS sequence"/>
</dbReference>
<feature type="signal peptide" evidence="1">
    <location>
        <begin position="1"/>
        <end position="18"/>
    </location>
</feature>
<keyword evidence="1" id="KW-0732">Signal</keyword>
<accession>A0A9P9IIU6</accession>
<proteinExistence type="predicted"/>
<dbReference type="EMBL" id="JAGMWT010000008">
    <property type="protein sequence ID" value="KAH7123738.1"/>
    <property type="molecule type" value="Genomic_DNA"/>
</dbReference>
<feature type="chain" id="PRO_5040419374" evidence="1">
    <location>
        <begin position="19"/>
        <end position="128"/>
    </location>
</feature>
<evidence type="ECO:0000313" key="3">
    <source>
        <dbReference type="Proteomes" id="UP000700596"/>
    </source>
</evidence>
<organism evidence="2 3">
    <name type="scientific">Dendryphion nanum</name>
    <dbReference type="NCBI Taxonomy" id="256645"/>
    <lineage>
        <taxon>Eukaryota</taxon>
        <taxon>Fungi</taxon>
        <taxon>Dikarya</taxon>
        <taxon>Ascomycota</taxon>
        <taxon>Pezizomycotina</taxon>
        <taxon>Dothideomycetes</taxon>
        <taxon>Pleosporomycetidae</taxon>
        <taxon>Pleosporales</taxon>
        <taxon>Torulaceae</taxon>
        <taxon>Dendryphion</taxon>
    </lineage>
</organism>
<reference evidence="2" key="1">
    <citation type="journal article" date="2021" name="Nat. Commun.">
        <title>Genetic determinants of endophytism in the Arabidopsis root mycobiome.</title>
        <authorList>
            <person name="Mesny F."/>
            <person name="Miyauchi S."/>
            <person name="Thiergart T."/>
            <person name="Pickel B."/>
            <person name="Atanasova L."/>
            <person name="Karlsson M."/>
            <person name="Huettel B."/>
            <person name="Barry K.W."/>
            <person name="Haridas S."/>
            <person name="Chen C."/>
            <person name="Bauer D."/>
            <person name="Andreopoulos W."/>
            <person name="Pangilinan J."/>
            <person name="LaButti K."/>
            <person name="Riley R."/>
            <person name="Lipzen A."/>
            <person name="Clum A."/>
            <person name="Drula E."/>
            <person name="Henrissat B."/>
            <person name="Kohler A."/>
            <person name="Grigoriev I.V."/>
            <person name="Martin F.M."/>
            <person name="Hacquard S."/>
        </authorList>
    </citation>
    <scope>NUCLEOTIDE SEQUENCE</scope>
    <source>
        <strain evidence="2">MPI-CAGE-CH-0243</strain>
    </source>
</reference>
<gene>
    <name evidence="2" type="ORF">B0J11DRAFT_320429</name>
</gene>
<evidence type="ECO:0000256" key="1">
    <source>
        <dbReference type="SAM" id="SignalP"/>
    </source>
</evidence>